<dbReference type="SMART" id="SM00530">
    <property type="entry name" value="HTH_XRE"/>
    <property type="match status" value="1"/>
</dbReference>
<evidence type="ECO:0000313" key="2">
    <source>
        <dbReference type="EMBL" id="RST88722.1"/>
    </source>
</evidence>
<protein>
    <recommendedName>
        <fullName evidence="1">HTH cro/C1-type domain-containing protein</fullName>
    </recommendedName>
</protein>
<evidence type="ECO:0000259" key="1">
    <source>
        <dbReference type="PROSITE" id="PS50943"/>
    </source>
</evidence>
<accession>A0A429Z4U6</accession>
<dbReference type="Proteomes" id="UP000277864">
    <property type="component" value="Unassembled WGS sequence"/>
</dbReference>
<dbReference type="CDD" id="cd00093">
    <property type="entry name" value="HTH_XRE"/>
    <property type="match status" value="1"/>
</dbReference>
<evidence type="ECO:0000313" key="3">
    <source>
        <dbReference type="Proteomes" id="UP000277864"/>
    </source>
</evidence>
<dbReference type="EMBL" id="PXZH01000006">
    <property type="protein sequence ID" value="RST88722.1"/>
    <property type="molecule type" value="Genomic_DNA"/>
</dbReference>
<keyword evidence="3" id="KW-1185">Reference proteome</keyword>
<dbReference type="SUPFAM" id="SSF47413">
    <property type="entry name" value="lambda repressor-like DNA-binding domains"/>
    <property type="match status" value="1"/>
</dbReference>
<organism evidence="2 3">
    <name type="scientific">Vagococcus humatus</name>
    <dbReference type="NCBI Taxonomy" id="1889241"/>
    <lineage>
        <taxon>Bacteria</taxon>
        <taxon>Bacillati</taxon>
        <taxon>Bacillota</taxon>
        <taxon>Bacilli</taxon>
        <taxon>Lactobacillales</taxon>
        <taxon>Enterococcaceae</taxon>
        <taxon>Vagococcus</taxon>
    </lineage>
</organism>
<dbReference type="InterPro" id="IPR001387">
    <property type="entry name" value="Cro/C1-type_HTH"/>
</dbReference>
<comment type="caution">
    <text evidence="2">The sequence shown here is derived from an EMBL/GenBank/DDBJ whole genome shotgun (WGS) entry which is preliminary data.</text>
</comment>
<dbReference type="Pfam" id="PF13443">
    <property type="entry name" value="HTH_26"/>
    <property type="match status" value="1"/>
</dbReference>
<name>A0A429Z4U6_9ENTE</name>
<sequence>MMKGRVLLMINITLKKILKDQGKTMTWLHEKTGISKNTLSLMANNTSKGIQFDTLEKICTHLKITPNDLIEIQPDKWFVYGQTSPIKMDNGADLFIIRVFTERNLTVANLDDGTTVEISSYPPLDYQVYCFVTKTKSEYKVIITTKDADVFNNYADDTEHSFEDNSKFFNELKEDEQNVLIKDIYNFLFSSLIPYDEQIKFADIRVRMSLDSDWNYYFYKKIEKNENSIELVDVETIL</sequence>
<dbReference type="InterPro" id="IPR010982">
    <property type="entry name" value="Lambda_DNA-bd_dom_sf"/>
</dbReference>
<reference evidence="2 3" key="1">
    <citation type="submission" date="2018-03" db="EMBL/GenBank/DDBJ databases">
        <authorList>
            <person name="Gulvik C.A."/>
        </authorList>
    </citation>
    <scope>NUCLEOTIDE SEQUENCE [LARGE SCALE GENOMIC DNA]</scope>
    <source>
        <strain evidence="2 3">JCM 31581</strain>
    </source>
</reference>
<dbReference type="GO" id="GO:0003677">
    <property type="term" value="F:DNA binding"/>
    <property type="evidence" value="ECO:0007669"/>
    <property type="project" value="InterPro"/>
</dbReference>
<dbReference type="PROSITE" id="PS50943">
    <property type="entry name" value="HTH_CROC1"/>
    <property type="match status" value="1"/>
</dbReference>
<dbReference type="PANTHER" id="PTHR37301:SF1">
    <property type="entry name" value="DNA-BINDING PROTEIN"/>
    <property type="match status" value="1"/>
</dbReference>
<proteinExistence type="predicted"/>
<feature type="domain" description="HTH cro/C1-type" evidence="1">
    <location>
        <begin position="14"/>
        <end position="69"/>
    </location>
</feature>
<gene>
    <name evidence="2" type="ORF">C7P63_08965</name>
</gene>
<dbReference type="Gene3D" id="1.10.260.40">
    <property type="entry name" value="lambda repressor-like DNA-binding domains"/>
    <property type="match status" value="1"/>
</dbReference>
<dbReference type="PANTHER" id="PTHR37301">
    <property type="entry name" value="DNA-BINDING PROTEIN-RELATED"/>
    <property type="match status" value="1"/>
</dbReference>
<dbReference type="AlphaFoldDB" id="A0A429Z4U6"/>
<dbReference type="OrthoDB" id="9805309at2"/>